<gene>
    <name evidence="1" type="ORF">FPV13_14165</name>
</gene>
<geneLocation type="plasmid" evidence="1">
    <name>pSSLNP162</name>
</geneLocation>
<evidence type="ECO:0000313" key="1">
    <source>
        <dbReference type="EMBL" id="QDR66044.1"/>
    </source>
</evidence>
<dbReference type="Gene3D" id="3.30.2310.20">
    <property type="entry name" value="RelE-like"/>
    <property type="match status" value="1"/>
</dbReference>
<accession>A0A517CM00</accession>
<proteinExistence type="predicted"/>
<sequence length="89" mass="10389">MYQLDITKRFKRAYDKLDSNLQDEVDEAIKTLMNGRPYPKSLRVKKMRGHKSIFEASPTMGVRITFQYNNPDYIILRNVGSHDITLAKP</sequence>
<dbReference type="InterPro" id="IPR035093">
    <property type="entry name" value="RelE/ParE_toxin_dom_sf"/>
</dbReference>
<keyword evidence="1" id="KW-0614">Plasmid</keyword>
<dbReference type="AlphaFoldDB" id="A0A517CM00"/>
<reference evidence="1" key="1">
    <citation type="submission" date="2019-07" db="EMBL/GenBank/DDBJ databases">
        <title>Draft Genome Sequence of Megaplasmid-Bearing Staphylococcus scuiri strain B9-58B Isolated from Retail Pork.</title>
        <authorList>
            <person name="Neyaz L."/>
            <person name="Karki A.B."/>
            <person name="Fakhr M.K."/>
        </authorList>
    </citation>
    <scope>NUCLEOTIDE SEQUENCE</scope>
    <source>
        <strain evidence="1">B9-58B</strain>
        <plasmid evidence="1">pSSLNP162</plasmid>
    </source>
</reference>
<protein>
    <submittedName>
        <fullName evidence="1">Cytotoxin</fullName>
    </submittedName>
</protein>
<dbReference type="RefSeq" id="WP_152292116.1">
    <property type="nucleotide sequence ID" value="NZ_CP041884.1"/>
</dbReference>
<dbReference type="SUPFAM" id="SSF143011">
    <property type="entry name" value="RelE-like"/>
    <property type="match status" value="1"/>
</dbReference>
<name>A0A517CM00_MAMSC</name>
<organism evidence="1">
    <name type="scientific">Mammaliicoccus sciuri</name>
    <name type="common">Staphylococcus sciuri</name>
    <dbReference type="NCBI Taxonomy" id="1296"/>
    <lineage>
        <taxon>Bacteria</taxon>
        <taxon>Bacillati</taxon>
        <taxon>Bacillota</taxon>
        <taxon>Bacilli</taxon>
        <taxon>Bacillales</taxon>
        <taxon>Staphylococcaceae</taxon>
        <taxon>Mammaliicoccus</taxon>
    </lineage>
</organism>
<dbReference type="EMBL" id="CP041884">
    <property type="protein sequence ID" value="QDR66044.1"/>
    <property type="molecule type" value="Genomic_DNA"/>
</dbReference>